<evidence type="ECO:0000313" key="2">
    <source>
        <dbReference type="EMBL" id="TFK18102.1"/>
    </source>
</evidence>
<proteinExistence type="predicted"/>
<feature type="compositionally biased region" description="Basic and acidic residues" evidence="1">
    <location>
        <begin position="285"/>
        <end position="295"/>
    </location>
</feature>
<name>A0A5C3KDZ9_COPMA</name>
<protein>
    <submittedName>
        <fullName evidence="2">Uncharacterized protein</fullName>
    </submittedName>
</protein>
<evidence type="ECO:0000256" key="1">
    <source>
        <dbReference type="SAM" id="MobiDB-lite"/>
    </source>
</evidence>
<accession>A0A5C3KDZ9</accession>
<evidence type="ECO:0000313" key="3">
    <source>
        <dbReference type="Proteomes" id="UP000307440"/>
    </source>
</evidence>
<gene>
    <name evidence="2" type="ORF">FA15DRAFT_710185</name>
</gene>
<feature type="region of interest" description="Disordered" evidence="1">
    <location>
        <begin position="226"/>
        <end position="385"/>
    </location>
</feature>
<feature type="compositionally biased region" description="Polar residues" evidence="1">
    <location>
        <begin position="322"/>
        <end position="338"/>
    </location>
</feature>
<dbReference type="AlphaFoldDB" id="A0A5C3KDZ9"/>
<dbReference type="EMBL" id="ML210431">
    <property type="protein sequence ID" value="TFK18102.1"/>
    <property type="molecule type" value="Genomic_DNA"/>
</dbReference>
<organism evidence="2 3">
    <name type="scientific">Coprinopsis marcescibilis</name>
    <name type="common">Agaric fungus</name>
    <name type="synonym">Psathyrella marcescibilis</name>
    <dbReference type="NCBI Taxonomy" id="230819"/>
    <lineage>
        <taxon>Eukaryota</taxon>
        <taxon>Fungi</taxon>
        <taxon>Dikarya</taxon>
        <taxon>Basidiomycota</taxon>
        <taxon>Agaricomycotina</taxon>
        <taxon>Agaricomycetes</taxon>
        <taxon>Agaricomycetidae</taxon>
        <taxon>Agaricales</taxon>
        <taxon>Agaricineae</taxon>
        <taxon>Psathyrellaceae</taxon>
        <taxon>Coprinopsis</taxon>
    </lineage>
</organism>
<dbReference type="Proteomes" id="UP000307440">
    <property type="component" value="Unassembled WGS sequence"/>
</dbReference>
<feature type="compositionally biased region" description="Basic residues" evidence="1">
    <location>
        <begin position="274"/>
        <end position="284"/>
    </location>
</feature>
<keyword evidence="3" id="KW-1185">Reference proteome</keyword>
<sequence length="401" mass="43948">MIPPANTPVIIGYSFETKNWLWFWVTNVLPDNTVVDSDQVSSAWFSLWTLGKLHQQTARPGITTECRGTPVLDWDRINNYMGYASDLPYRNTTNDCWIESSWQAAVCGLISKQIIQYHVFGMGDFKPELYSARSPHSWCPSLLYTTHSPGIGAYTAPSSSWFSSTHAFTHSAPSTLGSTHSQASASSALGTPFSGGKIQEPAMFTAHTGYPAALSMMPYRWPAQESLHPPPTSYPDHPYTSAMMPYTSPVQASSHHVQPPVSPQQHGAFNGERKKPKSTTRAKSRTRDRDSERNLARAIEGASNDVVHYQREPERQLALVRSSGSQAYDAASTTSSDKGSLGSMVRYSGRFALPSTSLEPPPAGSESRVIPLPNQSRAARSSSSDTLSILSGKLKNFARNL</sequence>
<reference evidence="2 3" key="1">
    <citation type="journal article" date="2019" name="Nat. Ecol. Evol.">
        <title>Megaphylogeny resolves global patterns of mushroom evolution.</title>
        <authorList>
            <person name="Varga T."/>
            <person name="Krizsan K."/>
            <person name="Foldi C."/>
            <person name="Dima B."/>
            <person name="Sanchez-Garcia M."/>
            <person name="Sanchez-Ramirez S."/>
            <person name="Szollosi G.J."/>
            <person name="Szarkandi J.G."/>
            <person name="Papp V."/>
            <person name="Albert L."/>
            <person name="Andreopoulos W."/>
            <person name="Angelini C."/>
            <person name="Antonin V."/>
            <person name="Barry K.W."/>
            <person name="Bougher N.L."/>
            <person name="Buchanan P."/>
            <person name="Buyck B."/>
            <person name="Bense V."/>
            <person name="Catcheside P."/>
            <person name="Chovatia M."/>
            <person name="Cooper J."/>
            <person name="Damon W."/>
            <person name="Desjardin D."/>
            <person name="Finy P."/>
            <person name="Geml J."/>
            <person name="Haridas S."/>
            <person name="Hughes K."/>
            <person name="Justo A."/>
            <person name="Karasinski D."/>
            <person name="Kautmanova I."/>
            <person name="Kiss B."/>
            <person name="Kocsube S."/>
            <person name="Kotiranta H."/>
            <person name="LaButti K.M."/>
            <person name="Lechner B.E."/>
            <person name="Liimatainen K."/>
            <person name="Lipzen A."/>
            <person name="Lukacs Z."/>
            <person name="Mihaltcheva S."/>
            <person name="Morgado L.N."/>
            <person name="Niskanen T."/>
            <person name="Noordeloos M.E."/>
            <person name="Ohm R.A."/>
            <person name="Ortiz-Santana B."/>
            <person name="Ovrebo C."/>
            <person name="Racz N."/>
            <person name="Riley R."/>
            <person name="Savchenko A."/>
            <person name="Shiryaev A."/>
            <person name="Soop K."/>
            <person name="Spirin V."/>
            <person name="Szebenyi C."/>
            <person name="Tomsovsky M."/>
            <person name="Tulloss R.E."/>
            <person name="Uehling J."/>
            <person name="Grigoriev I.V."/>
            <person name="Vagvolgyi C."/>
            <person name="Papp T."/>
            <person name="Martin F.M."/>
            <person name="Miettinen O."/>
            <person name="Hibbett D.S."/>
            <person name="Nagy L.G."/>
        </authorList>
    </citation>
    <scope>NUCLEOTIDE SEQUENCE [LARGE SCALE GENOMIC DNA]</scope>
    <source>
        <strain evidence="2 3">CBS 121175</strain>
    </source>
</reference>